<dbReference type="OrthoDB" id="6660687at2"/>
<evidence type="ECO:0000313" key="2">
    <source>
        <dbReference type="EMBL" id="ALF60195.1"/>
    </source>
</evidence>
<dbReference type="EMBL" id="CP012678">
    <property type="protein sequence ID" value="ALF60195.1"/>
    <property type="molecule type" value="Genomic_DNA"/>
</dbReference>
<feature type="chain" id="PRO_5005802115" evidence="1">
    <location>
        <begin position="22"/>
        <end position="163"/>
    </location>
</feature>
<dbReference type="KEGG" id="pur:AOC03_09225"/>
<organism evidence="2 3">
    <name type="scientific">Psychrobacter urativorans</name>
    <dbReference type="NCBI Taxonomy" id="45610"/>
    <lineage>
        <taxon>Bacteria</taxon>
        <taxon>Pseudomonadati</taxon>
        <taxon>Pseudomonadota</taxon>
        <taxon>Gammaproteobacteria</taxon>
        <taxon>Moraxellales</taxon>
        <taxon>Moraxellaceae</taxon>
        <taxon>Psychrobacter</taxon>
    </lineage>
</organism>
<reference evidence="2 3" key="1">
    <citation type="submission" date="2015-09" db="EMBL/GenBank/DDBJ databases">
        <title>Complete genome of Psychrobacter urativorans R10.10B.</title>
        <authorList>
            <person name="See-Too W.S."/>
            <person name="Chan K.G."/>
        </authorList>
    </citation>
    <scope>NUCLEOTIDE SEQUENCE [LARGE SCALE GENOMIC DNA]</scope>
    <source>
        <strain evidence="2 3">R10.10B</strain>
    </source>
</reference>
<gene>
    <name evidence="2" type="ORF">AOC03_09225</name>
</gene>
<dbReference type="Proteomes" id="UP000059847">
    <property type="component" value="Chromosome"/>
</dbReference>
<feature type="signal peptide" evidence="1">
    <location>
        <begin position="1"/>
        <end position="21"/>
    </location>
</feature>
<accession>A0A0M4TDI2</accession>
<evidence type="ECO:0000256" key="1">
    <source>
        <dbReference type="SAM" id="SignalP"/>
    </source>
</evidence>
<evidence type="ECO:0000313" key="3">
    <source>
        <dbReference type="Proteomes" id="UP000059847"/>
    </source>
</evidence>
<protein>
    <submittedName>
        <fullName evidence="2">Uncharacterized protein</fullName>
    </submittedName>
</protein>
<name>A0A0M4TDI2_9GAMM</name>
<sequence length="163" mass="18492">MKKSLLFLSVIFLGQTTFANAATDWTPYLKPMLSGCGYVNPTDKLPARYKASIASTKVKGNPKIEGEEVYTTYTLKNANAFGQPLIKVEYLQGYEWYYLKLYFKDSKFTALRPQFKLPKIDKEENEYITIVKNDASGYEIEQGGYLSLSFDKTQKTITCEAGV</sequence>
<keyword evidence="3" id="KW-1185">Reference proteome</keyword>
<dbReference type="AlphaFoldDB" id="A0A0M4TDI2"/>
<dbReference type="RefSeq" id="WP_062535337.1">
    <property type="nucleotide sequence ID" value="NZ_CP012678.1"/>
</dbReference>
<proteinExistence type="predicted"/>
<keyword evidence="1" id="KW-0732">Signal</keyword>